<proteinExistence type="predicted"/>
<keyword evidence="3" id="KW-1185">Reference proteome</keyword>
<dbReference type="Pfam" id="PF01965">
    <property type="entry name" value="DJ-1_PfpI"/>
    <property type="match status" value="1"/>
</dbReference>
<reference evidence="3" key="1">
    <citation type="submission" date="2014-05" db="EMBL/GenBank/DDBJ databases">
        <authorList>
            <person name="Kube M."/>
        </authorList>
    </citation>
    <scope>NUCLEOTIDE SEQUENCE [LARGE SCALE GENOMIC DNA]</scope>
</reference>
<dbReference type="PANTHER" id="PTHR48094:SF12">
    <property type="entry name" value="PARKINSON DISEASE PROTEIN 7 HOMOLOG"/>
    <property type="match status" value="1"/>
</dbReference>
<dbReference type="OrthoDB" id="9800516at2"/>
<dbReference type="HOGENOM" id="CLU_000445_44_2_14"/>
<dbReference type="GO" id="GO:0008233">
    <property type="term" value="F:peptidase activity"/>
    <property type="evidence" value="ECO:0007669"/>
    <property type="project" value="UniProtKB-KW"/>
</dbReference>
<accession>A0A061AAJ8</accession>
<sequence>MKGLILFSNGMEDNEALGTIAYLRRSGVIIESVSLEEGIHVLTQYQQTVHADMNYTNVSLDDYDFLVIPGGGYVKRVIDQDTRIKEIIKDFHQEGKLIAAICAGPRFLGRLGLLDGLDFTCFPGSEIDMPKGNYLRLSKVVSTERIITARSAGAVVEFAAEIVKKIQGFVEAKSLIDNILY</sequence>
<dbReference type="SUPFAM" id="SSF52317">
    <property type="entry name" value="Class I glutamine amidotransferase-like"/>
    <property type="match status" value="1"/>
</dbReference>
<dbReference type="GO" id="GO:0006508">
    <property type="term" value="P:proteolysis"/>
    <property type="evidence" value="ECO:0007669"/>
    <property type="project" value="UniProtKB-KW"/>
</dbReference>
<dbReference type="GO" id="GO:0005737">
    <property type="term" value="C:cytoplasm"/>
    <property type="evidence" value="ECO:0007669"/>
    <property type="project" value="TreeGrafter"/>
</dbReference>
<dbReference type="STRING" id="35623.Aocu_03460"/>
<name>A0A061AAJ8_9MOLU</name>
<gene>
    <name evidence="2" type="ORF">Aocu_03460</name>
</gene>
<dbReference type="InterPro" id="IPR050325">
    <property type="entry name" value="Prot/Nucl_acid_deglycase"/>
</dbReference>
<dbReference type="AlphaFoldDB" id="A0A061AAJ8"/>
<protein>
    <submittedName>
        <fullName evidence="2">Putative intracellular protease/amidase</fullName>
    </submittedName>
</protein>
<dbReference type="InterPro" id="IPR002818">
    <property type="entry name" value="DJ-1/PfpI"/>
</dbReference>
<dbReference type="InterPro" id="IPR029062">
    <property type="entry name" value="Class_I_gatase-like"/>
</dbReference>
<dbReference type="InParanoid" id="A0A061AAJ8"/>
<dbReference type="RefSeq" id="WP_045748972.1">
    <property type="nucleotide sequence ID" value="NZ_FUZK01000005.1"/>
</dbReference>
<dbReference type="Gene3D" id="3.40.50.880">
    <property type="match status" value="1"/>
</dbReference>
<feature type="domain" description="DJ-1/PfpI" evidence="1">
    <location>
        <begin position="4"/>
        <end position="164"/>
    </location>
</feature>
<dbReference type="PANTHER" id="PTHR48094">
    <property type="entry name" value="PROTEIN/NUCLEIC ACID DEGLYCASE DJ-1-RELATED"/>
    <property type="match status" value="1"/>
</dbReference>
<keyword evidence="2" id="KW-0645">Protease</keyword>
<evidence type="ECO:0000313" key="3">
    <source>
        <dbReference type="Proteomes" id="UP000032434"/>
    </source>
</evidence>
<dbReference type="EMBL" id="LK028559">
    <property type="protein sequence ID" value="CDR30419.1"/>
    <property type="molecule type" value="Genomic_DNA"/>
</dbReference>
<dbReference type="Proteomes" id="UP000032434">
    <property type="component" value="Chromosome 1"/>
</dbReference>
<evidence type="ECO:0000259" key="1">
    <source>
        <dbReference type="Pfam" id="PF01965"/>
    </source>
</evidence>
<organism evidence="2 3">
    <name type="scientific">Acholeplasma oculi</name>
    <dbReference type="NCBI Taxonomy" id="35623"/>
    <lineage>
        <taxon>Bacteria</taxon>
        <taxon>Bacillati</taxon>
        <taxon>Mycoplasmatota</taxon>
        <taxon>Mollicutes</taxon>
        <taxon>Acholeplasmatales</taxon>
        <taxon>Acholeplasmataceae</taxon>
        <taxon>Acholeplasma</taxon>
    </lineage>
</organism>
<dbReference type="PATRIC" id="fig|35623.3.peg.346"/>
<dbReference type="KEGG" id="aoc:Aocu_03460"/>
<keyword evidence="2" id="KW-0378">Hydrolase</keyword>
<evidence type="ECO:0000313" key="2">
    <source>
        <dbReference type="EMBL" id="CDR30419.1"/>
    </source>
</evidence>
<dbReference type="CDD" id="cd03135">
    <property type="entry name" value="GATase1_DJ-1"/>
    <property type="match status" value="1"/>
</dbReference>